<feature type="chain" id="PRO_5004003628" evidence="2">
    <location>
        <begin position="23"/>
        <end position="351"/>
    </location>
</feature>
<dbReference type="Pfam" id="PF00756">
    <property type="entry name" value="Esterase"/>
    <property type="match status" value="1"/>
</dbReference>
<keyword evidence="4" id="KW-1185">Reference proteome</keyword>
<feature type="signal peptide" evidence="2">
    <location>
        <begin position="1"/>
        <end position="22"/>
    </location>
</feature>
<dbReference type="AlphaFoldDB" id="M0QPA1"/>
<dbReference type="Gene3D" id="3.40.50.1820">
    <property type="entry name" value="alpha/beta hydrolase"/>
    <property type="match status" value="1"/>
</dbReference>
<keyword evidence="2" id="KW-0732">Signal</keyword>
<dbReference type="SUPFAM" id="SSF53474">
    <property type="entry name" value="alpha/beta-Hydrolases"/>
    <property type="match status" value="1"/>
</dbReference>
<evidence type="ECO:0000256" key="1">
    <source>
        <dbReference type="SAM" id="MobiDB-lite"/>
    </source>
</evidence>
<dbReference type="PANTHER" id="PTHR48098">
    <property type="entry name" value="ENTEROCHELIN ESTERASE-RELATED"/>
    <property type="match status" value="1"/>
</dbReference>
<feature type="region of interest" description="Disordered" evidence="1">
    <location>
        <begin position="19"/>
        <end position="63"/>
    </location>
</feature>
<feature type="compositionally biased region" description="Polar residues" evidence="1">
    <location>
        <begin position="24"/>
        <end position="36"/>
    </location>
</feature>
<dbReference type="InterPro" id="IPR000801">
    <property type="entry name" value="Esterase-like"/>
</dbReference>
<evidence type="ECO:0000256" key="2">
    <source>
        <dbReference type="SAM" id="SignalP"/>
    </source>
</evidence>
<evidence type="ECO:0000313" key="3">
    <source>
        <dbReference type="EMBL" id="GAC70106.1"/>
    </source>
</evidence>
<dbReference type="Proteomes" id="UP000011666">
    <property type="component" value="Unassembled WGS sequence"/>
</dbReference>
<proteinExistence type="predicted"/>
<dbReference type="PANTHER" id="PTHR48098:SF1">
    <property type="entry name" value="DIACYLGLYCEROL ACYLTRANSFERASE_MYCOLYLTRANSFERASE AG85A"/>
    <property type="match status" value="1"/>
</dbReference>
<reference evidence="3 4" key="1">
    <citation type="submission" date="2013-01" db="EMBL/GenBank/DDBJ databases">
        <title>Whole genome shotgun sequence of Gordonia soli NBRC 108243.</title>
        <authorList>
            <person name="Isaki-Nakamura S."/>
            <person name="Hosoyama A."/>
            <person name="Tsuchikane K."/>
            <person name="Ando Y."/>
            <person name="Baba S."/>
            <person name="Ohji S."/>
            <person name="Hamada M."/>
            <person name="Tamura T."/>
            <person name="Yamazoe A."/>
            <person name="Yamazaki S."/>
            <person name="Fujita N."/>
        </authorList>
    </citation>
    <scope>NUCLEOTIDE SEQUENCE [LARGE SCALE GENOMIC DNA]</scope>
    <source>
        <strain evidence="3 4">NBRC 108243</strain>
    </source>
</reference>
<comment type="caution">
    <text evidence="3">The sequence shown here is derived from an EMBL/GenBank/DDBJ whole genome shotgun (WGS) entry which is preliminary data.</text>
</comment>
<evidence type="ECO:0000313" key="4">
    <source>
        <dbReference type="Proteomes" id="UP000011666"/>
    </source>
</evidence>
<organism evidence="3 4">
    <name type="scientific">Gordonia soli NBRC 108243</name>
    <dbReference type="NCBI Taxonomy" id="1223545"/>
    <lineage>
        <taxon>Bacteria</taxon>
        <taxon>Bacillati</taxon>
        <taxon>Actinomycetota</taxon>
        <taxon>Actinomycetes</taxon>
        <taxon>Mycobacteriales</taxon>
        <taxon>Gordoniaceae</taxon>
        <taxon>Gordonia</taxon>
    </lineage>
</organism>
<protein>
    <submittedName>
        <fullName evidence="3">Putative mycolyltransferase</fullName>
    </submittedName>
</protein>
<sequence>MTAAAVLAAVMILSVGGPAAMAEPSTTPPKNAAPQQHTPPGPRTDQEANPGEGSPYPVAPKGKQILDLSVPSESMGRSIPIRVLLPADTSKPRPTLYLLNGAGGGEGTGTWFAQTDVVNFFADKNVNVVVPMSGAYSYYTDWQKPDPVLGRNKWTTFLTKELPPVIDKRLNTTKVNGIAGISMAGTSVLGLAESAPDLYRSVASYSGCAETSSPLGQLYIRLVVEGRGGANTTNMWGPYGGPGWRANDPIVQAGKLRGKSLYISSGTGQSGPYDKLDGRDIGGDLNKLVDRVLVGGGIEAATHQCTVNLQNRLRGLGIPATFEYSPGTHTWEYWQDQLHRSWPQIARSLGE</sequence>
<dbReference type="InterPro" id="IPR050583">
    <property type="entry name" value="Mycobacterial_A85_antigen"/>
</dbReference>
<name>M0QPA1_9ACTN</name>
<accession>M0QPA1</accession>
<gene>
    <name evidence="3" type="ORF">GS4_32_00500</name>
</gene>
<dbReference type="InterPro" id="IPR029058">
    <property type="entry name" value="AB_hydrolase_fold"/>
</dbReference>
<dbReference type="eggNOG" id="COG0627">
    <property type="taxonomic scope" value="Bacteria"/>
</dbReference>
<dbReference type="GO" id="GO:0016747">
    <property type="term" value="F:acyltransferase activity, transferring groups other than amino-acyl groups"/>
    <property type="evidence" value="ECO:0007669"/>
    <property type="project" value="TreeGrafter"/>
</dbReference>
<keyword evidence="3" id="KW-0808">Transferase</keyword>
<dbReference type="STRING" id="1223545.GS4_32_00500"/>
<dbReference type="EMBL" id="BANX01000032">
    <property type="protein sequence ID" value="GAC70106.1"/>
    <property type="molecule type" value="Genomic_DNA"/>
</dbReference>